<evidence type="ECO:0000256" key="6">
    <source>
        <dbReference type="ARBA" id="ARBA00023004"/>
    </source>
</evidence>
<dbReference type="EMBL" id="CP041636">
    <property type="protein sequence ID" value="QDO98996.1"/>
    <property type="molecule type" value="Genomic_DNA"/>
</dbReference>
<dbReference type="Pfam" id="PF13510">
    <property type="entry name" value="Fer2_4"/>
    <property type="match status" value="1"/>
</dbReference>
<dbReference type="Pfam" id="PF22117">
    <property type="entry name" value="Fer4_Nqo3"/>
    <property type="match status" value="1"/>
</dbReference>
<dbReference type="GO" id="GO:0016020">
    <property type="term" value="C:membrane"/>
    <property type="evidence" value="ECO:0007669"/>
    <property type="project" value="InterPro"/>
</dbReference>
<dbReference type="InterPro" id="IPR000283">
    <property type="entry name" value="NADH_UbQ_OxRdtase_75kDa_su_CS"/>
</dbReference>
<dbReference type="SUPFAM" id="SSF54292">
    <property type="entry name" value="2Fe-2S ferredoxin-like"/>
    <property type="match status" value="1"/>
</dbReference>
<dbReference type="PROSITE" id="PS00642">
    <property type="entry name" value="COMPLEX1_75K_2"/>
    <property type="match status" value="1"/>
</dbReference>
<keyword evidence="3 10" id="KW-0004">4Fe-4S</keyword>
<dbReference type="Gene3D" id="3.30.70.20">
    <property type="match status" value="1"/>
</dbReference>
<dbReference type="PROSITE" id="PS00641">
    <property type="entry name" value="COMPLEX1_75K_1"/>
    <property type="match status" value="1"/>
</dbReference>
<keyword evidence="10" id="KW-0001">2Fe-2S</keyword>
<dbReference type="CDD" id="cd00207">
    <property type="entry name" value="fer2"/>
    <property type="match status" value="1"/>
</dbReference>
<dbReference type="SUPFAM" id="SSF54862">
    <property type="entry name" value="4Fe-4S ferredoxins"/>
    <property type="match status" value="1"/>
</dbReference>
<dbReference type="OrthoDB" id="9803192at2"/>
<dbReference type="RefSeq" id="WP_144257992.1">
    <property type="nucleotide sequence ID" value="NZ_CP041636.1"/>
</dbReference>
<dbReference type="PANTHER" id="PTHR43105:SF13">
    <property type="entry name" value="NADH-UBIQUINONE OXIDOREDUCTASE 75 KDA SUBUNIT, MITOCHONDRIAL"/>
    <property type="match status" value="1"/>
</dbReference>
<feature type="domain" description="4Fe-4S His(Cys)3-ligated-type" evidence="13">
    <location>
        <begin position="78"/>
        <end position="117"/>
    </location>
</feature>
<dbReference type="SUPFAM" id="SSF53706">
    <property type="entry name" value="Formate dehydrogenase/DMSO reductase, domains 1-3"/>
    <property type="match status" value="1"/>
</dbReference>
<dbReference type="Pfam" id="PF10588">
    <property type="entry name" value="NADH-G_4Fe-4S_3"/>
    <property type="match status" value="1"/>
</dbReference>
<evidence type="ECO:0000259" key="13">
    <source>
        <dbReference type="PROSITE" id="PS51839"/>
    </source>
</evidence>
<evidence type="ECO:0000256" key="9">
    <source>
        <dbReference type="ARBA" id="ARBA00047712"/>
    </source>
</evidence>
<dbReference type="Pfam" id="PF22151">
    <property type="entry name" value="Fer4_NDSU1"/>
    <property type="match status" value="1"/>
</dbReference>
<dbReference type="InterPro" id="IPR001041">
    <property type="entry name" value="2Fe-2S_ferredoxin-type"/>
</dbReference>
<dbReference type="GO" id="GO:0042773">
    <property type="term" value="P:ATP synthesis coupled electron transport"/>
    <property type="evidence" value="ECO:0007669"/>
    <property type="project" value="InterPro"/>
</dbReference>
<comment type="cofactor">
    <cofactor evidence="1 10">
        <name>[4Fe-4S] cluster</name>
        <dbReference type="ChEBI" id="CHEBI:49883"/>
    </cofactor>
</comment>
<dbReference type="InterPro" id="IPR019574">
    <property type="entry name" value="NADH_UbQ_OxRdtase_Gsu_4Fe4S-bd"/>
</dbReference>
<dbReference type="FunFam" id="3.30.70.20:FF:000002">
    <property type="entry name" value="NADH-ubiquinone oxidoreductase 75 kDa subunit"/>
    <property type="match status" value="1"/>
</dbReference>
<dbReference type="PANTHER" id="PTHR43105">
    <property type="entry name" value="RESPIRATORY NITRATE REDUCTASE"/>
    <property type="match status" value="1"/>
</dbReference>
<dbReference type="InterPro" id="IPR006963">
    <property type="entry name" value="Mopterin_OxRdtase_4Fe-4S_dom"/>
</dbReference>
<dbReference type="GO" id="GO:0051537">
    <property type="term" value="F:2 iron, 2 sulfur cluster binding"/>
    <property type="evidence" value="ECO:0007669"/>
    <property type="project" value="UniProtKB-UniRule"/>
</dbReference>
<protein>
    <recommendedName>
        <fullName evidence="10">NADH-quinone oxidoreductase</fullName>
        <ecNumber evidence="10">7.1.1.-</ecNumber>
    </recommendedName>
</protein>
<keyword evidence="8 10" id="KW-0520">NAD</keyword>
<comment type="similarity">
    <text evidence="2 10">Belongs to the complex I 75 kDa subunit family.</text>
</comment>
<dbReference type="PROSITE" id="PS51085">
    <property type="entry name" value="2FE2S_FER_2"/>
    <property type="match status" value="1"/>
</dbReference>
<dbReference type="GO" id="GO:0046872">
    <property type="term" value="F:metal ion binding"/>
    <property type="evidence" value="ECO:0007669"/>
    <property type="project" value="UniProtKB-UniRule"/>
</dbReference>
<dbReference type="InterPro" id="IPR036010">
    <property type="entry name" value="2Fe-2S_ferredoxin-like_sf"/>
</dbReference>
<dbReference type="FunFam" id="3.30.200.210:FF:000002">
    <property type="entry name" value="NADH-ubiquinone oxidoreductase 75 kDa subunit"/>
    <property type="match status" value="1"/>
</dbReference>
<evidence type="ECO:0000256" key="2">
    <source>
        <dbReference type="ARBA" id="ARBA00005404"/>
    </source>
</evidence>
<dbReference type="KEGG" id="fer:FNB15_17725"/>
<dbReference type="InterPro" id="IPR054351">
    <property type="entry name" value="NADH_UbQ_OxRdtase_ferredoxin"/>
</dbReference>
<dbReference type="AlphaFoldDB" id="A0A516H5F7"/>
<dbReference type="PROSITE" id="PS51839">
    <property type="entry name" value="4FE4S_HC3"/>
    <property type="match status" value="1"/>
</dbReference>
<evidence type="ECO:0000256" key="3">
    <source>
        <dbReference type="ARBA" id="ARBA00022485"/>
    </source>
</evidence>
<dbReference type="InterPro" id="IPR006656">
    <property type="entry name" value="Mopterin_OxRdtase"/>
</dbReference>
<dbReference type="InterPro" id="IPR010228">
    <property type="entry name" value="NADH_UbQ_OxRdtase_Gsu"/>
</dbReference>
<accession>A0A516H5F7</accession>
<keyword evidence="14" id="KW-0560">Oxidoreductase</keyword>
<dbReference type="Proteomes" id="UP000317496">
    <property type="component" value="Chromosome"/>
</dbReference>
<dbReference type="GO" id="GO:0008137">
    <property type="term" value="F:NADH dehydrogenase (ubiquinone) activity"/>
    <property type="evidence" value="ECO:0007669"/>
    <property type="project" value="UniProtKB-UniRule"/>
</dbReference>
<evidence type="ECO:0000313" key="14">
    <source>
        <dbReference type="EMBL" id="QDO98996.1"/>
    </source>
</evidence>
<keyword evidence="5 10" id="KW-1278">Translocase</keyword>
<dbReference type="NCBIfam" id="TIGR01973">
    <property type="entry name" value="NuoG"/>
    <property type="match status" value="1"/>
</dbReference>
<dbReference type="EC" id="7.1.1.-" evidence="10"/>
<dbReference type="Pfam" id="PF09326">
    <property type="entry name" value="NADH_dhqG_C"/>
    <property type="match status" value="1"/>
</dbReference>
<dbReference type="PROSITE" id="PS00643">
    <property type="entry name" value="COMPLEX1_75K_3"/>
    <property type="match status" value="1"/>
</dbReference>
<dbReference type="GO" id="GO:0016651">
    <property type="term" value="F:oxidoreductase activity, acting on NAD(P)H"/>
    <property type="evidence" value="ECO:0007669"/>
    <property type="project" value="InterPro"/>
</dbReference>
<proteinExistence type="inferred from homology"/>
<name>A0A516H5F7_9PROT</name>
<keyword evidence="7 10" id="KW-0411">Iron-sulfur</keyword>
<dbReference type="CDD" id="cd02773">
    <property type="entry name" value="MopB_Res-Cmplx1_Nad11"/>
    <property type="match status" value="1"/>
</dbReference>
<feature type="domain" description="2Fe-2S ferredoxin-type" evidence="11">
    <location>
        <begin position="1"/>
        <end position="78"/>
    </location>
</feature>
<dbReference type="InterPro" id="IPR050123">
    <property type="entry name" value="Prok_molybdopt-oxidoreductase"/>
</dbReference>
<evidence type="ECO:0000256" key="8">
    <source>
        <dbReference type="ARBA" id="ARBA00023027"/>
    </source>
</evidence>
<gene>
    <name evidence="14" type="ORF">FNB15_17725</name>
</gene>
<keyword evidence="10" id="KW-0874">Quinone</keyword>
<dbReference type="FunFam" id="3.10.20.740:FF:000001">
    <property type="entry name" value="NADH-quinone oxidoreductase subunit G"/>
    <property type="match status" value="1"/>
</dbReference>
<comment type="function">
    <text evidence="10">NDH-1 shuttles electrons from NADH, via FMN and iron-sulfur (Fe-S) centers, to quinones in the respiratory chain. Couples the redox reaction to proton translocation (for every two electrons transferred, four hydrogen ions are translocated across the cytoplasmic membrane), and thus conserves the redox energy in a proton gradient.</text>
</comment>
<reference evidence="14 15" key="1">
    <citation type="submission" date="2019-07" db="EMBL/GenBank/DDBJ databases">
        <title>Genome sequencing for Ferrovibrio sp. K5.</title>
        <authorList>
            <person name="Park S.-J."/>
        </authorList>
    </citation>
    <scope>NUCLEOTIDE SEQUENCE [LARGE SCALE GENOMIC DNA]</scope>
    <source>
        <strain evidence="14 15">K5</strain>
    </source>
</reference>
<evidence type="ECO:0000256" key="10">
    <source>
        <dbReference type="RuleBase" id="RU003525"/>
    </source>
</evidence>
<dbReference type="Gene3D" id="3.30.200.210">
    <property type="match status" value="1"/>
</dbReference>
<dbReference type="Gene3D" id="3.40.50.740">
    <property type="match status" value="1"/>
</dbReference>
<evidence type="ECO:0000313" key="15">
    <source>
        <dbReference type="Proteomes" id="UP000317496"/>
    </source>
</evidence>
<dbReference type="GO" id="GO:0048038">
    <property type="term" value="F:quinone binding"/>
    <property type="evidence" value="ECO:0007669"/>
    <property type="project" value="UniProtKB-UniRule"/>
</dbReference>
<dbReference type="InterPro" id="IPR015405">
    <property type="entry name" value="NDUFS1-like_C"/>
</dbReference>
<dbReference type="GO" id="GO:0051539">
    <property type="term" value="F:4 iron, 4 sulfur cluster binding"/>
    <property type="evidence" value="ECO:0007669"/>
    <property type="project" value="UniProtKB-KW"/>
</dbReference>
<keyword evidence="4 10" id="KW-0479">Metal-binding</keyword>
<comment type="catalytic activity">
    <reaction evidence="9 10">
        <text>a quinone + NADH + 5 H(+)(in) = a quinol + NAD(+) + 4 H(+)(out)</text>
        <dbReference type="Rhea" id="RHEA:57888"/>
        <dbReference type="ChEBI" id="CHEBI:15378"/>
        <dbReference type="ChEBI" id="CHEBI:24646"/>
        <dbReference type="ChEBI" id="CHEBI:57540"/>
        <dbReference type="ChEBI" id="CHEBI:57945"/>
        <dbReference type="ChEBI" id="CHEBI:132124"/>
    </reaction>
</comment>
<feature type="domain" description="4Fe-4S Mo/W bis-MGD-type" evidence="12">
    <location>
        <begin position="215"/>
        <end position="271"/>
    </location>
</feature>
<evidence type="ECO:0000259" key="12">
    <source>
        <dbReference type="PROSITE" id="PS51669"/>
    </source>
</evidence>
<evidence type="ECO:0000256" key="5">
    <source>
        <dbReference type="ARBA" id="ARBA00022967"/>
    </source>
</evidence>
<evidence type="ECO:0000256" key="7">
    <source>
        <dbReference type="ARBA" id="ARBA00023014"/>
    </source>
</evidence>
<evidence type="ECO:0000256" key="4">
    <source>
        <dbReference type="ARBA" id="ARBA00022723"/>
    </source>
</evidence>
<dbReference type="SMART" id="SM00929">
    <property type="entry name" value="NADH-G_4Fe-4S_3"/>
    <property type="match status" value="1"/>
</dbReference>
<organism evidence="14 15">
    <name type="scientific">Ferrovibrio terrae</name>
    <dbReference type="NCBI Taxonomy" id="2594003"/>
    <lineage>
        <taxon>Bacteria</taxon>
        <taxon>Pseudomonadati</taxon>
        <taxon>Pseudomonadota</taxon>
        <taxon>Alphaproteobacteria</taxon>
        <taxon>Rhodospirillales</taxon>
        <taxon>Rhodospirillaceae</taxon>
        <taxon>Ferrovibrio</taxon>
    </lineage>
</organism>
<evidence type="ECO:0000256" key="1">
    <source>
        <dbReference type="ARBA" id="ARBA00001966"/>
    </source>
</evidence>
<evidence type="ECO:0000259" key="11">
    <source>
        <dbReference type="PROSITE" id="PS51085"/>
    </source>
</evidence>
<comment type="cofactor">
    <cofactor evidence="10">
        <name>[2Fe-2S] cluster</name>
        <dbReference type="ChEBI" id="CHEBI:190135"/>
    </cofactor>
    <text evidence="10">Binds 1 [2Fe-2S] cluster per subunit.</text>
</comment>
<keyword evidence="15" id="KW-1185">Reference proteome</keyword>
<dbReference type="PROSITE" id="PS51669">
    <property type="entry name" value="4FE4S_MOW_BIS_MGD"/>
    <property type="match status" value="1"/>
</dbReference>
<dbReference type="Gene3D" id="3.10.20.740">
    <property type="match status" value="1"/>
</dbReference>
<dbReference type="Pfam" id="PF00384">
    <property type="entry name" value="Molybdopterin"/>
    <property type="match status" value="1"/>
</dbReference>
<sequence length="688" mass="73677">MPTLTIDGIQVTVEPGTTVLQACELAGKEIPRFCYHERLTIAGNCRMCLVEQEKAPKPIASCAMPAADNMVIKTDTPLVKKAREGVMEFLLINHPLDCPICDQGGECDLQDQSMGYGKGSSRYDENKRAVTDKYMGPLIETVMTRCIQCTRCIRFAQEVAGVPELGAIGRGEDMQITTYLEQAMTSELSGNVIDLCPVGALTSKPYAFTARAWELRKTESIDAMDAVGANIRVDVRGREVMRVLPRLNEDVNEEWLSDKSRFAYDGLRNRRLDRPYVRKNGKLQEATWAEAFAAIAVNVKGLQGNQIAAIAGDMACGESMTALKDLMGKLGSTNLDCRQDGAQIDPSNRAGYLFNSGIAGIDEADAILIVGSNPRREAALINARLRKRYLTGKVKIALIGAEQPQLTYKYDYLGAGAATLKDIAEGRHAFAEVLKGAQKPMLILGQGAIARADGAAVLALAKQVADSLGLVKDGWNGFNMLHTAASRVGALDLGFVPGQGGKDVAGILASAQSGEIKTVWLLGADEIDTSKLGSAFVIYQGSHGDVGAKRADVILPGAAYVEKDATWVNTEGRVQLGRRAAAPPGDAREDWSIIRAVSEPLGHKLPYDNLGMLRRRMLELAPHFSGVDKLATAAWGAFGAAGSVTDAPFASTVADFFLTNPIARASATMAECSALARGAAQPKTGTHD</sequence>
<keyword evidence="6 10" id="KW-0408">Iron</keyword>